<evidence type="ECO:0000313" key="2">
    <source>
        <dbReference type="EMBL" id="TKW32710.1"/>
    </source>
</evidence>
<evidence type="ECO:0000256" key="1">
    <source>
        <dbReference type="SAM" id="MobiDB-lite"/>
    </source>
</evidence>
<gene>
    <name evidence="2" type="ORF">SEVIR_2G185700v2</name>
</gene>
<dbReference type="Gramene" id="TKW32710">
    <property type="protein sequence ID" value="TKW32710"/>
    <property type="gene ID" value="SEVIR_2G185700v2"/>
</dbReference>
<keyword evidence="3" id="KW-1185">Reference proteome</keyword>
<feature type="compositionally biased region" description="Low complexity" evidence="1">
    <location>
        <begin position="51"/>
        <end position="72"/>
    </location>
</feature>
<evidence type="ECO:0000313" key="3">
    <source>
        <dbReference type="Proteomes" id="UP000298652"/>
    </source>
</evidence>
<dbReference type="EMBL" id="CM016553">
    <property type="protein sequence ID" value="TKW32710.1"/>
    <property type="molecule type" value="Genomic_DNA"/>
</dbReference>
<dbReference type="Proteomes" id="UP000298652">
    <property type="component" value="Chromosome 2"/>
</dbReference>
<dbReference type="AlphaFoldDB" id="A0A4U6VS75"/>
<reference evidence="2" key="1">
    <citation type="submission" date="2019-03" db="EMBL/GenBank/DDBJ databases">
        <title>WGS assembly of Setaria viridis.</title>
        <authorList>
            <person name="Huang P."/>
            <person name="Jenkins J."/>
            <person name="Grimwood J."/>
            <person name="Barry K."/>
            <person name="Healey A."/>
            <person name="Mamidi S."/>
            <person name="Sreedasyam A."/>
            <person name="Shu S."/>
            <person name="Feldman M."/>
            <person name="Wu J."/>
            <person name="Yu Y."/>
            <person name="Chen C."/>
            <person name="Johnson J."/>
            <person name="Rokhsar D."/>
            <person name="Baxter I."/>
            <person name="Schmutz J."/>
            <person name="Brutnell T."/>
            <person name="Kellogg E."/>
        </authorList>
    </citation>
    <scope>NUCLEOTIDE SEQUENCE [LARGE SCALE GENOMIC DNA]</scope>
</reference>
<feature type="compositionally biased region" description="Polar residues" evidence="1">
    <location>
        <begin position="110"/>
        <end position="123"/>
    </location>
</feature>
<name>A0A4U6VS75_SETVI</name>
<organism evidence="2 3">
    <name type="scientific">Setaria viridis</name>
    <name type="common">Green bristlegrass</name>
    <name type="synonym">Setaria italica subsp. viridis</name>
    <dbReference type="NCBI Taxonomy" id="4556"/>
    <lineage>
        <taxon>Eukaryota</taxon>
        <taxon>Viridiplantae</taxon>
        <taxon>Streptophyta</taxon>
        <taxon>Embryophyta</taxon>
        <taxon>Tracheophyta</taxon>
        <taxon>Spermatophyta</taxon>
        <taxon>Magnoliopsida</taxon>
        <taxon>Liliopsida</taxon>
        <taxon>Poales</taxon>
        <taxon>Poaceae</taxon>
        <taxon>PACMAD clade</taxon>
        <taxon>Panicoideae</taxon>
        <taxon>Panicodae</taxon>
        <taxon>Paniceae</taxon>
        <taxon>Cenchrinae</taxon>
        <taxon>Setaria</taxon>
    </lineage>
</organism>
<proteinExistence type="predicted"/>
<sequence length="136" mass="14690">MASRHDSRLMTHEYLGAGIFSGSVGSVTSHCSMLTACLMEGRRLQSGWAHTSPTTITRSISTRSKSPPIRSSAASTTAPLPYRPQTHSRRRALPRFSWSSGTTGGRPQAISRSTTPKLYTSDSEPARPATRHSGSM</sequence>
<feature type="region of interest" description="Disordered" evidence="1">
    <location>
        <begin position="47"/>
        <end position="136"/>
    </location>
</feature>
<protein>
    <submittedName>
        <fullName evidence="2">Uncharacterized protein</fullName>
    </submittedName>
</protein>
<accession>A0A4U6VS75</accession>
<dbReference type="OMA" id="RLMTHEY"/>